<name>A0A976QV42_THEOR</name>
<feature type="region of interest" description="Disordered" evidence="1">
    <location>
        <begin position="629"/>
        <end position="771"/>
    </location>
</feature>
<feature type="compositionally biased region" description="Basic residues" evidence="1">
    <location>
        <begin position="741"/>
        <end position="757"/>
    </location>
</feature>
<dbReference type="EMBL" id="CP056071">
    <property type="protein sequence ID" value="UKK01789.2"/>
    <property type="molecule type" value="Genomic_DNA"/>
</dbReference>
<feature type="region of interest" description="Disordered" evidence="1">
    <location>
        <begin position="876"/>
        <end position="998"/>
    </location>
</feature>
<evidence type="ECO:0000256" key="1">
    <source>
        <dbReference type="SAM" id="MobiDB-lite"/>
    </source>
</evidence>
<organism evidence="2 3">
    <name type="scientific">Theileria orientalis</name>
    <dbReference type="NCBI Taxonomy" id="68886"/>
    <lineage>
        <taxon>Eukaryota</taxon>
        <taxon>Sar</taxon>
        <taxon>Alveolata</taxon>
        <taxon>Apicomplexa</taxon>
        <taxon>Aconoidasida</taxon>
        <taxon>Piroplasmida</taxon>
        <taxon>Theileriidae</taxon>
        <taxon>Theileria</taxon>
    </lineage>
</organism>
<dbReference type="AlphaFoldDB" id="A0A976QV42"/>
<feature type="compositionally biased region" description="Low complexity" evidence="1">
    <location>
        <begin position="760"/>
        <end position="771"/>
    </location>
</feature>
<evidence type="ECO:0000313" key="3">
    <source>
        <dbReference type="Proteomes" id="UP000244811"/>
    </source>
</evidence>
<proteinExistence type="predicted"/>
<gene>
    <name evidence="2" type="ORF">MACK_001142</name>
</gene>
<feature type="compositionally biased region" description="Polar residues" evidence="1">
    <location>
        <begin position="449"/>
        <end position="467"/>
    </location>
</feature>
<dbReference type="Proteomes" id="UP000244811">
    <property type="component" value="Chromosome 2"/>
</dbReference>
<feature type="compositionally biased region" description="Polar residues" evidence="1">
    <location>
        <begin position="935"/>
        <end position="955"/>
    </location>
</feature>
<protein>
    <submittedName>
        <fullName evidence="2">Uncharacterized protein</fullName>
    </submittedName>
</protein>
<feature type="compositionally biased region" description="Basic and acidic residues" evidence="1">
    <location>
        <begin position="960"/>
        <end position="975"/>
    </location>
</feature>
<feature type="compositionally biased region" description="Low complexity" evidence="1">
    <location>
        <begin position="725"/>
        <end position="740"/>
    </location>
</feature>
<reference evidence="2" key="1">
    <citation type="submission" date="2022-07" db="EMBL/GenBank/DDBJ databases">
        <title>Evaluation of T. orientalis genome assembly methods using nanopore sequencing and analysis of variation between genomes.</title>
        <authorList>
            <person name="Yam J."/>
            <person name="Micallef M.L."/>
            <person name="Liu M."/>
            <person name="Djordjevic S.P."/>
            <person name="Bogema D.R."/>
            <person name="Jenkins C."/>
        </authorList>
    </citation>
    <scope>NUCLEOTIDE SEQUENCE</scope>
    <source>
        <strain evidence="2">Goon Nure</strain>
    </source>
</reference>
<feature type="region of interest" description="Disordered" evidence="1">
    <location>
        <begin position="793"/>
        <end position="839"/>
    </location>
</feature>
<sequence>MILYTGKTYNKSYLKEEGRSDLSSNPKNFRFNKSSLTFNRYKHFNYNKSLFELGNIPLDSLLECINKITSILDKYVNDVSPFNQKLKRLFIHDLARERDVIAENRLKIGKELVLKFNVDRLCENAIKCKLNGNDLDLNKLNISVIPGELETDKNFLNTLDSKRTRSEKGRPVKQKPKSDVKKVRSGKKVDQIIDSSNLNYYIKYFNYLKLYYQYYLNHFVSVYIFYKSFSNGSGNDRKGSLVHIRDGERTVYILGKLFVYFRKLIILHLKCLINLLPLSFVYNPDNFINYNCLVDYNDVIYCEMNSLGDIDSGLRLELKRDLFDCVEINRKFDLEEFNSFLNVNNLNNVALGSDRPFDTHIPTNTVGDHTSRVDNGHPNVALHAGTDNRIHPDDITNFATAILSPPVYPINASVTPGITKKSINLLFDPNSNLNAGSIRHENKPFNMGPSLTSSSNKTTIEPTNASTVKADDKTSNIPPTTSSGTSVTNTIGATNGNGSFSGSSSDCGKDNGTSNNNHTDGRHSDCRHNDAKYDYKHEGSYDPKYRDKRDDIYHDKLDRYHDKLDRYHDKDYIKHEDGRSDSRYGDSYNENKYDSKYHESNYDIRHYTSKHEDRNYDDSHDVKHDERRYSDCNYDDHGHGDTRHNERRHQDDNSGYSGGSSSGSSSSRYSDNSRHREKRRHSDSSYGDTVRHSYGNRRYSEDRRYDSRRHRRYSDGRYGGRRSISHSTHSSHSSSSSSYHRSTKKSRSKGRTHHPRFARSSSSGSSSSAYSMSRGFTWQIPEQNQPVKRELEYHDPPQSSARVDPPGSSNHGTDAKNVKMDNAEKERLGKELKSGKKLKSSTKFSTMNIKEIFNSLASKTQSTNAATTTAHDSHLGYKSTVRSDNNGSKDASEAVGYDSGSSSSANSMVTDVTNSKAMDDSANGSNSKAMDDTDPNVTSTIAVDSDANGSNSTVIDTDANDNKGVDEGGAIKHMGEGSGNNSDEINGGKTDDPPLPSM</sequence>
<feature type="compositionally biased region" description="Low complexity" evidence="1">
    <location>
        <begin position="496"/>
        <end position="505"/>
    </location>
</feature>
<accession>A0A976QV42</accession>
<feature type="region of interest" description="Disordered" evidence="1">
    <location>
        <begin position="575"/>
        <end position="595"/>
    </location>
</feature>
<feature type="compositionally biased region" description="Basic and acidic residues" evidence="1">
    <location>
        <begin position="813"/>
        <end position="834"/>
    </location>
</feature>
<feature type="compositionally biased region" description="Basic and acidic residues" evidence="1">
    <location>
        <begin position="629"/>
        <end position="652"/>
    </location>
</feature>
<feature type="compositionally biased region" description="Polar residues" evidence="1">
    <location>
        <begin position="880"/>
        <end position="889"/>
    </location>
</feature>
<feature type="compositionally biased region" description="Polar residues" evidence="1">
    <location>
        <begin position="797"/>
        <end position="812"/>
    </location>
</feature>
<evidence type="ECO:0000313" key="2">
    <source>
        <dbReference type="EMBL" id="UKK01789.2"/>
    </source>
</evidence>
<feature type="compositionally biased region" description="Polar residues" evidence="1">
    <location>
        <begin position="475"/>
        <end position="494"/>
    </location>
</feature>
<feature type="compositionally biased region" description="Basic and acidic residues" evidence="1">
    <location>
        <begin position="519"/>
        <end position="529"/>
    </location>
</feature>
<feature type="compositionally biased region" description="Polar residues" evidence="1">
    <location>
        <begin position="908"/>
        <end position="928"/>
    </location>
</feature>
<feature type="region of interest" description="Disordered" evidence="1">
    <location>
        <begin position="437"/>
        <end position="529"/>
    </location>
</feature>